<dbReference type="Pfam" id="PF23598">
    <property type="entry name" value="LRR_14"/>
    <property type="match status" value="1"/>
</dbReference>
<dbReference type="Proteomes" id="UP000007264">
    <property type="component" value="Unassembled WGS sequence"/>
</dbReference>
<dbReference type="OrthoDB" id="566279at2759"/>
<evidence type="ECO:0000259" key="4">
    <source>
        <dbReference type="Pfam" id="PF23598"/>
    </source>
</evidence>
<dbReference type="EMBL" id="AGSI01000004">
    <property type="protein sequence ID" value="EIE25175.1"/>
    <property type="molecule type" value="Genomic_DNA"/>
</dbReference>
<dbReference type="RefSeq" id="XP_005649719.1">
    <property type="nucleotide sequence ID" value="XM_005649662.1"/>
</dbReference>
<protein>
    <submittedName>
        <fullName evidence="5">Leucine-rich repeat family protein</fullName>
    </submittedName>
</protein>
<gene>
    <name evidence="5" type="ORF">COCSUDRAFT_13349</name>
</gene>
<dbReference type="PANTHER" id="PTHR48051:SF1">
    <property type="entry name" value="RAS SUPPRESSOR PROTEIN 1"/>
    <property type="match status" value="1"/>
</dbReference>
<comment type="caution">
    <text evidence="5">The sequence shown here is derived from an EMBL/GenBank/DDBJ whole genome shotgun (WGS) entry which is preliminary data.</text>
</comment>
<dbReference type="STRING" id="574566.I0Z3F6"/>
<comment type="subcellular location">
    <subcellularLocation>
        <location evidence="1">Cytoplasm</location>
        <location evidence="1">Cytoskeleton</location>
        <location evidence="1">Cilium axoneme</location>
    </subcellularLocation>
</comment>
<evidence type="ECO:0000256" key="1">
    <source>
        <dbReference type="ARBA" id="ARBA00004430"/>
    </source>
</evidence>
<evidence type="ECO:0000313" key="6">
    <source>
        <dbReference type="Proteomes" id="UP000007264"/>
    </source>
</evidence>
<dbReference type="GeneID" id="17043177"/>
<proteinExistence type="predicted"/>
<evidence type="ECO:0000313" key="5">
    <source>
        <dbReference type="EMBL" id="EIE25175.1"/>
    </source>
</evidence>
<dbReference type="AlphaFoldDB" id="I0Z3F6"/>
<keyword evidence="3" id="KW-0677">Repeat</keyword>
<reference evidence="5 6" key="1">
    <citation type="journal article" date="2012" name="Genome Biol.">
        <title>The genome of the polar eukaryotic microalga coccomyxa subellipsoidea reveals traits of cold adaptation.</title>
        <authorList>
            <person name="Blanc G."/>
            <person name="Agarkova I."/>
            <person name="Grimwood J."/>
            <person name="Kuo A."/>
            <person name="Brueggeman A."/>
            <person name="Dunigan D."/>
            <person name="Gurnon J."/>
            <person name="Ladunga I."/>
            <person name="Lindquist E."/>
            <person name="Lucas S."/>
            <person name="Pangilinan J."/>
            <person name="Proschold T."/>
            <person name="Salamov A."/>
            <person name="Schmutz J."/>
            <person name="Weeks D."/>
            <person name="Yamada T."/>
            <person name="Claverie J.M."/>
            <person name="Grigoriev I."/>
            <person name="Van Etten J."/>
            <person name="Lomsadze A."/>
            <person name="Borodovsky M."/>
        </authorList>
    </citation>
    <scope>NUCLEOTIDE SEQUENCE [LARGE SCALE GENOMIC DNA]</scope>
    <source>
        <strain evidence="5 6">C-169</strain>
    </source>
</reference>
<dbReference type="SMART" id="SM00369">
    <property type="entry name" value="LRR_TYP"/>
    <property type="match status" value="5"/>
</dbReference>
<evidence type="ECO:0000256" key="3">
    <source>
        <dbReference type="ARBA" id="ARBA00022737"/>
    </source>
</evidence>
<dbReference type="GO" id="GO:0005930">
    <property type="term" value="C:axoneme"/>
    <property type="evidence" value="ECO:0007669"/>
    <property type="project" value="UniProtKB-SubCell"/>
</dbReference>
<accession>I0Z3F6</accession>
<keyword evidence="2" id="KW-0433">Leucine-rich repeat</keyword>
<dbReference type="InterPro" id="IPR003591">
    <property type="entry name" value="Leu-rich_rpt_typical-subtyp"/>
</dbReference>
<feature type="domain" description="Disease resistance R13L4/SHOC-2-like LRR" evidence="4">
    <location>
        <begin position="72"/>
        <end position="152"/>
    </location>
</feature>
<sequence length="274" mass="29800">MGNCCGGAASNDNNINRNKARREQAWMTTGTVSVRDSKLKADFPHHRLDVGSAAKTLDATNNRLTALPPNISTFSSLQRLILAANQLSTLPVQISALTSLKVLVLDSNRLVSLPEEIGALSRLERLSASQNALISLPAGISSLQSLTVLKLSKNKFSRIPDELGACSALEEIDFADNYLQELPESLGSLKRLKVLSADQNRIAAVPPAVFKGCTSLHTLTLHENPITIEVMEATEGYDELERRRREKFDKQIATRVLLGSKGLDEGIDRAVKSS</sequence>
<dbReference type="SMART" id="SM00364">
    <property type="entry name" value="LRR_BAC"/>
    <property type="match status" value="6"/>
</dbReference>
<dbReference type="InterPro" id="IPR050216">
    <property type="entry name" value="LRR_domain-containing"/>
</dbReference>
<dbReference type="InterPro" id="IPR032675">
    <property type="entry name" value="LRR_dom_sf"/>
</dbReference>
<keyword evidence="6" id="KW-1185">Reference proteome</keyword>
<dbReference type="PANTHER" id="PTHR48051">
    <property type="match status" value="1"/>
</dbReference>
<dbReference type="KEGG" id="csl:COCSUDRAFT_13349"/>
<dbReference type="eggNOG" id="KOG0619">
    <property type="taxonomic scope" value="Eukaryota"/>
</dbReference>
<name>I0Z3F6_COCSC</name>
<dbReference type="Gene3D" id="3.80.10.10">
    <property type="entry name" value="Ribonuclease Inhibitor"/>
    <property type="match status" value="1"/>
</dbReference>
<dbReference type="InterPro" id="IPR055414">
    <property type="entry name" value="LRR_R13L4/SHOC2-like"/>
</dbReference>
<evidence type="ECO:0000256" key="2">
    <source>
        <dbReference type="ARBA" id="ARBA00022614"/>
    </source>
</evidence>
<dbReference type="SUPFAM" id="SSF52058">
    <property type="entry name" value="L domain-like"/>
    <property type="match status" value="1"/>
</dbReference>
<organism evidence="5 6">
    <name type="scientific">Coccomyxa subellipsoidea (strain C-169)</name>
    <name type="common">Green microalga</name>
    <dbReference type="NCBI Taxonomy" id="574566"/>
    <lineage>
        <taxon>Eukaryota</taxon>
        <taxon>Viridiplantae</taxon>
        <taxon>Chlorophyta</taxon>
        <taxon>core chlorophytes</taxon>
        <taxon>Trebouxiophyceae</taxon>
        <taxon>Trebouxiophyceae incertae sedis</taxon>
        <taxon>Coccomyxaceae</taxon>
        <taxon>Coccomyxa</taxon>
        <taxon>Coccomyxa subellipsoidea</taxon>
    </lineage>
</organism>